<dbReference type="OrthoDB" id="10034502at2759"/>
<dbReference type="Proteomes" id="UP000278143">
    <property type="component" value="Unassembled WGS sequence"/>
</dbReference>
<name>A0A4P9YTG4_9FUNG</name>
<dbReference type="PANTHER" id="PTHR31591">
    <property type="entry name" value="UPF0613 PROTEIN PB24D3.06C"/>
    <property type="match status" value="1"/>
</dbReference>
<dbReference type="SUPFAM" id="SSF53474">
    <property type="entry name" value="alpha/beta-Hydrolases"/>
    <property type="match status" value="1"/>
</dbReference>
<protein>
    <recommendedName>
        <fullName evidence="3">DUF1749 domain-containing protein</fullName>
    </recommendedName>
</protein>
<dbReference type="InterPro" id="IPR013744">
    <property type="entry name" value="SidJ"/>
</dbReference>
<gene>
    <name evidence="1" type="ORF">SYNPS1DRAFT_18983</name>
</gene>
<dbReference type="PANTHER" id="PTHR31591:SF1">
    <property type="entry name" value="UPF0613 PROTEIN PB24D3.06C"/>
    <property type="match status" value="1"/>
</dbReference>
<dbReference type="InterPro" id="IPR029058">
    <property type="entry name" value="AB_hydrolase_fold"/>
</dbReference>
<evidence type="ECO:0000313" key="2">
    <source>
        <dbReference type="Proteomes" id="UP000278143"/>
    </source>
</evidence>
<proteinExistence type="predicted"/>
<keyword evidence="2" id="KW-1185">Reference proteome</keyword>
<dbReference type="EMBL" id="KZ991215">
    <property type="protein sequence ID" value="RKP23207.1"/>
    <property type="molecule type" value="Genomic_DNA"/>
</dbReference>
<dbReference type="AlphaFoldDB" id="A0A4P9YTG4"/>
<dbReference type="Pfam" id="PF08538">
    <property type="entry name" value="DUF1749"/>
    <property type="match status" value="1"/>
</dbReference>
<evidence type="ECO:0008006" key="3">
    <source>
        <dbReference type="Google" id="ProtNLM"/>
    </source>
</evidence>
<organism evidence="1 2">
    <name type="scientific">Syncephalis pseudoplumigaleata</name>
    <dbReference type="NCBI Taxonomy" id="1712513"/>
    <lineage>
        <taxon>Eukaryota</taxon>
        <taxon>Fungi</taxon>
        <taxon>Fungi incertae sedis</taxon>
        <taxon>Zoopagomycota</taxon>
        <taxon>Zoopagomycotina</taxon>
        <taxon>Zoopagomycetes</taxon>
        <taxon>Zoopagales</taxon>
        <taxon>Piptocephalidaceae</taxon>
        <taxon>Syncephalis</taxon>
    </lineage>
</organism>
<sequence length="199" mass="21538">MPLQQLQGALFQYHPHKPHLVAFRSPCAPAGEQAIAAGCVVLVAGLTEGPLALPFTTALADTLAGMHCELVQPVLSSSYLGYGTGLLTRDIEELDCLLEQLYETHGQRNIILMGHSTGSQIVLAYARTGKYRTRILGGILQGAASDREYYATQLADLPASLAMANEMRAAHRGHHWMPVDAYPDAPITADRFWSLVARG</sequence>
<accession>A0A4P9YTG4</accession>
<reference evidence="2" key="1">
    <citation type="journal article" date="2018" name="Nat. Microbiol.">
        <title>Leveraging single-cell genomics to expand the fungal tree of life.</title>
        <authorList>
            <person name="Ahrendt S.R."/>
            <person name="Quandt C.A."/>
            <person name="Ciobanu D."/>
            <person name="Clum A."/>
            <person name="Salamov A."/>
            <person name="Andreopoulos B."/>
            <person name="Cheng J.F."/>
            <person name="Woyke T."/>
            <person name="Pelin A."/>
            <person name="Henrissat B."/>
            <person name="Reynolds N.K."/>
            <person name="Benny G.L."/>
            <person name="Smith M.E."/>
            <person name="James T.Y."/>
            <person name="Grigoriev I.V."/>
        </authorList>
    </citation>
    <scope>NUCLEOTIDE SEQUENCE [LARGE SCALE GENOMIC DNA]</scope>
    <source>
        <strain evidence="2">Benny S71-1</strain>
    </source>
</reference>
<dbReference type="Gene3D" id="3.40.50.1820">
    <property type="entry name" value="alpha/beta hydrolase"/>
    <property type="match status" value="1"/>
</dbReference>
<evidence type="ECO:0000313" key="1">
    <source>
        <dbReference type="EMBL" id="RKP23207.1"/>
    </source>
</evidence>